<dbReference type="AlphaFoldDB" id="A0A6A6R8J6"/>
<keyword evidence="3" id="KW-1185">Reference proteome</keyword>
<proteinExistence type="predicted"/>
<evidence type="ECO:0000256" key="1">
    <source>
        <dbReference type="SAM" id="MobiDB-lite"/>
    </source>
</evidence>
<accession>A0A6A6R8J6</accession>
<gene>
    <name evidence="2" type="ORF">BU16DRAFT_555451</name>
</gene>
<name>A0A6A6R8J6_9PEZI</name>
<sequence>MGLHDLMVQSTSTSGPPLVSISTLGQPPSFYNQLLSTRPNSVAKKSPPPAYYGLPVEAPTSDATNPPPPPYRQMPVDLPIPAAMKQQSPFLQLPIKVLWLILMNSLSWTNFSFTGLAKLWNIYSRRRVGAP</sequence>
<evidence type="ECO:0000313" key="3">
    <source>
        <dbReference type="Proteomes" id="UP000799750"/>
    </source>
</evidence>
<evidence type="ECO:0000313" key="2">
    <source>
        <dbReference type="EMBL" id="KAF2500939.1"/>
    </source>
</evidence>
<organism evidence="2 3">
    <name type="scientific">Lophium mytilinum</name>
    <dbReference type="NCBI Taxonomy" id="390894"/>
    <lineage>
        <taxon>Eukaryota</taxon>
        <taxon>Fungi</taxon>
        <taxon>Dikarya</taxon>
        <taxon>Ascomycota</taxon>
        <taxon>Pezizomycotina</taxon>
        <taxon>Dothideomycetes</taxon>
        <taxon>Pleosporomycetidae</taxon>
        <taxon>Mytilinidiales</taxon>
        <taxon>Mytilinidiaceae</taxon>
        <taxon>Lophium</taxon>
    </lineage>
</organism>
<dbReference type="Proteomes" id="UP000799750">
    <property type="component" value="Unassembled WGS sequence"/>
</dbReference>
<protein>
    <submittedName>
        <fullName evidence="2">Uncharacterized protein</fullName>
    </submittedName>
</protein>
<dbReference type="EMBL" id="MU004182">
    <property type="protein sequence ID" value="KAF2500939.1"/>
    <property type="molecule type" value="Genomic_DNA"/>
</dbReference>
<feature type="region of interest" description="Disordered" evidence="1">
    <location>
        <begin position="53"/>
        <end position="74"/>
    </location>
</feature>
<reference evidence="2" key="1">
    <citation type="journal article" date="2020" name="Stud. Mycol.">
        <title>101 Dothideomycetes genomes: a test case for predicting lifestyles and emergence of pathogens.</title>
        <authorList>
            <person name="Haridas S."/>
            <person name="Albert R."/>
            <person name="Binder M."/>
            <person name="Bloem J."/>
            <person name="Labutti K."/>
            <person name="Salamov A."/>
            <person name="Andreopoulos B."/>
            <person name="Baker S."/>
            <person name="Barry K."/>
            <person name="Bills G."/>
            <person name="Bluhm B."/>
            <person name="Cannon C."/>
            <person name="Castanera R."/>
            <person name="Culley D."/>
            <person name="Daum C."/>
            <person name="Ezra D."/>
            <person name="Gonzalez J."/>
            <person name="Henrissat B."/>
            <person name="Kuo A."/>
            <person name="Liang C."/>
            <person name="Lipzen A."/>
            <person name="Lutzoni F."/>
            <person name="Magnuson J."/>
            <person name="Mondo S."/>
            <person name="Nolan M."/>
            <person name="Ohm R."/>
            <person name="Pangilinan J."/>
            <person name="Park H.-J."/>
            <person name="Ramirez L."/>
            <person name="Alfaro M."/>
            <person name="Sun H."/>
            <person name="Tritt A."/>
            <person name="Yoshinaga Y."/>
            <person name="Zwiers L.-H."/>
            <person name="Turgeon B."/>
            <person name="Goodwin S."/>
            <person name="Spatafora J."/>
            <person name="Crous P."/>
            <person name="Grigoriev I."/>
        </authorList>
    </citation>
    <scope>NUCLEOTIDE SEQUENCE</scope>
    <source>
        <strain evidence="2">CBS 269.34</strain>
    </source>
</reference>